<keyword evidence="1" id="KW-0479">Metal-binding</keyword>
<organism evidence="6 7">
    <name type="scientific">Mytilus galloprovincialis</name>
    <name type="common">Mediterranean mussel</name>
    <dbReference type="NCBI Taxonomy" id="29158"/>
    <lineage>
        <taxon>Eukaryota</taxon>
        <taxon>Metazoa</taxon>
        <taxon>Spiralia</taxon>
        <taxon>Lophotrochozoa</taxon>
        <taxon>Mollusca</taxon>
        <taxon>Bivalvia</taxon>
        <taxon>Autobranchia</taxon>
        <taxon>Pteriomorphia</taxon>
        <taxon>Mytilida</taxon>
        <taxon>Mytiloidea</taxon>
        <taxon>Mytilidae</taxon>
        <taxon>Mytilinae</taxon>
        <taxon>Mytilus</taxon>
    </lineage>
</organism>
<feature type="domain" description="Tyrosinase copper-binding" evidence="4">
    <location>
        <begin position="156"/>
        <end position="173"/>
    </location>
</feature>
<dbReference type="InterPro" id="IPR008922">
    <property type="entry name" value="Di-copper_centre_dom_sf"/>
</dbReference>
<proteinExistence type="predicted"/>
<dbReference type="PROSITE" id="PS00498">
    <property type="entry name" value="TYROSINASE_2"/>
    <property type="match status" value="1"/>
</dbReference>
<name>A0A8B6BGF3_MYTGA</name>
<evidence type="ECO:0000313" key="7">
    <source>
        <dbReference type="Proteomes" id="UP000596742"/>
    </source>
</evidence>
<dbReference type="AlphaFoldDB" id="A0A8B6BGF3"/>
<dbReference type="Proteomes" id="UP000596742">
    <property type="component" value="Unassembled WGS sequence"/>
</dbReference>
<dbReference type="SUPFAM" id="SSF48056">
    <property type="entry name" value="Di-copper centre-containing domain"/>
    <property type="match status" value="1"/>
</dbReference>
<dbReference type="PANTHER" id="PTHR11474:SF126">
    <property type="entry name" value="TYROSINASE-LIKE PROTEIN TYR-1-RELATED"/>
    <property type="match status" value="1"/>
</dbReference>
<dbReference type="PRINTS" id="PR00092">
    <property type="entry name" value="TYROSINASE"/>
</dbReference>
<keyword evidence="7" id="KW-1185">Reference proteome</keyword>
<dbReference type="GO" id="GO:0016491">
    <property type="term" value="F:oxidoreductase activity"/>
    <property type="evidence" value="ECO:0007669"/>
    <property type="project" value="InterPro"/>
</dbReference>
<dbReference type="Pfam" id="PF00264">
    <property type="entry name" value="Tyrosinase"/>
    <property type="match status" value="1"/>
</dbReference>
<feature type="signal peptide" evidence="3">
    <location>
        <begin position="1"/>
        <end position="22"/>
    </location>
</feature>
<evidence type="ECO:0000259" key="5">
    <source>
        <dbReference type="PROSITE" id="PS00498"/>
    </source>
</evidence>
<dbReference type="GO" id="GO:0046872">
    <property type="term" value="F:metal ion binding"/>
    <property type="evidence" value="ECO:0007669"/>
    <property type="project" value="UniProtKB-KW"/>
</dbReference>
<reference evidence="6" key="1">
    <citation type="submission" date="2018-11" db="EMBL/GenBank/DDBJ databases">
        <authorList>
            <person name="Alioto T."/>
            <person name="Alioto T."/>
        </authorList>
    </citation>
    <scope>NUCLEOTIDE SEQUENCE</scope>
</reference>
<dbReference type="OrthoDB" id="6132182at2759"/>
<comment type="caution">
    <text evidence="6">The sequence shown here is derived from an EMBL/GenBank/DDBJ whole genome shotgun (WGS) entry which is preliminary data.</text>
</comment>
<feature type="domain" description="Tyrosinase copper-binding" evidence="5">
    <location>
        <begin position="288"/>
        <end position="299"/>
    </location>
</feature>
<evidence type="ECO:0000256" key="2">
    <source>
        <dbReference type="ARBA" id="ARBA00023008"/>
    </source>
</evidence>
<gene>
    <name evidence="6" type="ORF">MGAL_10B036450</name>
</gene>
<dbReference type="Gene3D" id="1.10.1280.10">
    <property type="entry name" value="Di-copper center containing domain from catechol oxidase"/>
    <property type="match status" value="1"/>
</dbReference>
<dbReference type="InterPro" id="IPR002227">
    <property type="entry name" value="Tyrosinase_Cu-bd"/>
</dbReference>
<evidence type="ECO:0000259" key="4">
    <source>
        <dbReference type="PROSITE" id="PS00497"/>
    </source>
</evidence>
<evidence type="ECO:0000256" key="3">
    <source>
        <dbReference type="SAM" id="SignalP"/>
    </source>
</evidence>
<evidence type="ECO:0000256" key="1">
    <source>
        <dbReference type="ARBA" id="ARBA00022723"/>
    </source>
</evidence>
<sequence>MEPVIKIFLVALSGFCTVFVQSKLKPIPLPSTLKKCLEDKKESRPTLTDEEAIGTCMLDFMWKNKLKCGTTSQDTIKWFAQLAVNRVNTKMQKGRQLWGHAEKKKGIRKEYRMLTDDERNNYHRAVNALKRNTAIIPNKYDALVEFHRGLAGTSAHRGPAFLGWHRYFLFLYEQALQEEVPGVMLPYWASSLDAEMTDATDSVIWTDLFAGNGNGSVKTGPFANWITVTGQLTRAIGQGQLMDMKRVQDTINNHYNHDTFGVDLEGQHDNVHLYVGGQMGDIKVAPSDPIFFMHHAYVDCIWEQFREKLKRRSVDPVDDYPPGTDGHAADDIMINLPRFPNKRSPSRHGTLLKNKDGYRNFWTDDYYTCAPLPECSYRDPNCGSQWLTCNVFTQRCVSKGSAAALPKITPTQMMKVMYQCFPDRLPSHMKPPATPTDFPTLTYDMISSGEMFYTVIRESSTSTTTHHIGKRSARNHHQRNMMQEVQVETVHGPRRFQQHRTQPMTGRPIIQNVTWPAVPAVRPAVRPEDIAWVTQTHHVRPTPRPVEHIRQTQSRTVQEIPTIPTTWTIEEFYIPEIEKPCDGYPIQNTFSINCKSKTDLWVFVPVKVVHVRHGDVKYTNYKVDEDGIYSDEDIYSTGEWIEFFNGKPLKKRPEIGKCRNDKSGLVKVRVTSIGLSYDGTYRDHVFVDNRQPVTEAITFIAVKDPDMNPTKVLFTAVDQCGIACRAYCRRPWGSGYEECSGAVELTSGYPKGYAKSYRDSAKNVWKSSGSNIVHADGNEIAVIFYCDYQNFRPKKLF</sequence>
<dbReference type="PROSITE" id="PS00497">
    <property type="entry name" value="TYROSINASE_1"/>
    <property type="match status" value="1"/>
</dbReference>
<dbReference type="InterPro" id="IPR050316">
    <property type="entry name" value="Tyrosinase/Hemocyanin"/>
</dbReference>
<accession>A0A8B6BGF3</accession>
<keyword evidence="2" id="KW-0186">Copper</keyword>
<evidence type="ECO:0000313" key="6">
    <source>
        <dbReference type="EMBL" id="VDH90384.1"/>
    </source>
</evidence>
<dbReference type="EMBL" id="UYJE01000132">
    <property type="protein sequence ID" value="VDH90384.1"/>
    <property type="molecule type" value="Genomic_DNA"/>
</dbReference>
<protein>
    <recommendedName>
        <fullName evidence="4 5">Tyrosinase copper-binding domain-containing protein</fullName>
    </recommendedName>
</protein>
<keyword evidence="3" id="KW-0732">Signal</keyword>
<feature type="chain" id="PRO_5032426114" description="Tyrosinase copper-binding domain-containing protein" evidence="3">
    <location>
        <begin position="23"/>
        <end position="797"/>
    </location>
</feature>
<dbReference type="PANTHER" id="PTHR11474">
    <property type="entry name" value="TYROSINASE FAMILY MEMBER"/>
    <property type="match status" value="1"/>
</dbReference>